<evidence type="ECO:0000313" key="3">
    <source>
        <dbReference type="Proteomes" id="UP000033452"/>
    </source>
</evidence>
<dbReference type="EMBL" id="JXYA01000041">
    <property type="protein sequence ID" value="KJZ07115.1"/>
    <property type="molecule type" value="Genomic_DNA"/>
</dbReference>
<dbReference type="CDD" id="cd14789">
    <property type="entry name" value="Tiki"/>
    <property type="match status" value="1"/>
</dbReference>
<dbReference type="RefSeq" id="WP_046006111.1">
    <property type="nucleotide sequence ID" value="NZ_JXYA01000041.1"/>
</dbReference>
<dbReference type="Pfam" id="PF01963">
    <property type="entry name" value="TraB_PrgY_gumN"/>
    <property type="match status" value="1"/>
</dbReference>
<gene>
    <name evidence="2" type="ORF">TW77_16670</name>
</gene>
<keyword evidence="1" id="KW-0732">Signal</keyword>
<comment type="caution">
    <text evidence="2">The sequence shown here is derived from an EMBL/GenBank/DDBJ whole genome shotgun (WGS) entry which is preliminary data.</text>
</comment>
<evidence type="ECO:0000313" key="2">
    <source>
        <dbReference type="EMBL" id="KJZ07115.1"/>
    </source>
</evidence>
<name>A0A0F4QIK6_9GAMM</name>
<dbReference type="AlphaFoldDB" id="A0A0F4QIK6"/>
<proteinExistence type="predicted"/>
<accession>A0A0F4QIK6</accession>
<reference evidence="2 3" key="1">
    <citation type="journal article" date="2015" name="BMC Genomics">
        <title>Genome mining reveals unlocked bioactive potential of marine Gram-negative bacteria.</title>
        <authorList>
            <person name="Machado H."/>
            <person name="Sonnenschein E.C."/>
            <person name="Melchiorsen J."/>
            <person name="Gram L."/>
        </authorList>
    </citation>
    <scope>NUCLEOTIDE SEQUENCE [LARGE SCALE GENOMIC DNA]</scope>
    <source>
        <strain evidence="2 3">S2471</strain>
    </source>
</reference>
<dbReference type="PATRIC" id="fig|43658.5.peg.3523"/>
<dbReference type="InterPro" id="IPR047111">
    <property type="entry name" value="YbaP-like"/>
</dbReference>
<evidence type="ECO:0000256" key="1">
    <source>
        <dbReference type="SAM" id="SignalP"/>
    </source>
</evidence>
<dbReference type="PANTHER" id="PTHR40590:SF1">
    <property type="entry name" value="CYTOPLASMIC PROTEIN"/>
    <property type="match status" value="1"/>
</dbReference>
<evidence type="ECO:0008006" key="4">
    <source>
        <dbReference type="Google" id="ProtNLM"/>
    </source>
</evidence>
<sequence length="293" mass="33488">MPHFIRLTHLMGVLFIALFSQLAIAQPALWSVEKNGVTSYLFGTVHVGDSKMHGLDNRIKTAIANSQTVVVELNTQAIGALELQRRTLPFMLQKQGRTLKTSLSAETYQQIQRYFSERQIDIALFDNYQPWFVMLTILQLEYQKAGFSEEFGIDKQVIEYAAGLDKPIMELESLEQQLALFSALGIQSDAMLVDTLKQVKDFDSYFTKMINAWKNGDYQQLDVFYKLSFDDSKYGQQAEQVMLIERNNNWVTSLTPKLANRSHFIAVGALHLPQQHGLIKQLQAQGFKVERIK</sequence>
<feature type="signal peptide" evidence="1">
    <location>
        <begin position="1"/>
        <end position="25"/>
    </location>
</feature>
<protein>
    <recommendedName>
        <fullName evidence="4">TraB/GumN family protein</fullName>
    </recommendedName>
</protein>
<dbReference type="OrthoDB" id="357294at2"/>
<feature type="chain" id="PRO_5002475770" description="TraB/GumN family protein" evidence="1">
    <location>
        <begin position="26"/>
        <end position="293"/>
    </location>
</feature>
<keyword evidence="3" id="KW-1185">Reference proteome</keyword>
<dbReference type="InterPro" id="IPR002816">
    <property type="entry name" value="TraB/PrgY/GumN_fam"/>
</dbReference>
<dbReference type="Proteomes" id="UP000033452">
    <property type="component" value="Unassembled WGS sequence"/>
</dbReference>
<organism evidence="2 3">
    <name type="scientific">Pseudoalteromonas rubra</name>
    <dbReference type="NCBI Taxonomy" id="43658"/>
    <lineage>
        <taxon>Bacteria</taxon>
        <taxon>Pseudomonadati</taxon>
        <taxon>Pseudomonadota</taxon>
        <taxon>Gammaproteobacteria</taxon>
        <taxon>Alteromonadales</taxon>
        <taxon>Pseudoalteromonadaceae</taxon>
        <taxon>Pseudoalteromonas</taxon>
    </lineage>
</organism>
<dbReference type="PANTHER" id="PTHR40590">
    <property type="entry name" value="CYTOPLASMIC PROTEIN-RELATED"/>
    <property type="match status" value="1"/>
</dbReference>